<dbReference type="STRING" id="512763.DC20_04355"/>
<gene>
    <name evidence="5" type="ORF">DC20_04355</name>
</gene>
<dbReference type="KEGG" id="rti:DC20_04355"/>
<dbReference type="RefSeq" id="WP_062542716.1">
    <property type="nucleotide sequence ID" value="NZ_CP012643.1"/>
</dbReference>
<dbReference type="PATRIC" id="fig|512763.3.peg.967"/>
<dbReference type="SUPFAM" id="SSF51161">
    <property type="entry name" value="Trimeric LpxA-like enzymes"/>
    <property type="match status" value="1"/>
</dbReference>
<feature type="active site" description="Proton acceptor" evidence="2">
    <location>
        <position position="145"/>
    </location>
</feature>
<evidence type="ECO:0000313" key="6">
    <source>
        <dbReference type="Proteomes" id="UP000061382"/>
    </source>
</evidence>
<dbReference type="PANTHER" id="PTHR43300:SF7">
    <property type="entry name" value="UDP-N-ACETYLBACILLOSAMINE N-ACETYLTRANSFERASE"/>
    <property type="match status" value="1"/>
</dbReference>
<evidence type="ECO:0000256" key="3">
    <source>
        <dbReference type="PIRSR" id="PIRSR620019-2"/>
    </source>
</evidence>
<dbReference type="OrthoDB" id="708224at2"/>
<dbReference type="InterPro" id="IPR020019">
    <property type="entry name" value="AcTrfase_PglD-like"/>
</dbReference>
<dbReference type="InterPro" id="IPR041561">
    <property type="entry name" value="PglD_N"/>
</dbReference>
<dbReference type="InterPro" id="IPR011004">
    <property type="entry name" value="Trimer_LpxA-like_sf"/>
</dbReference>
<evidence type="ECO:0000256" key="2">
    <source>
        <dbReference type="PIRSR" id="PIRSR620019-1"/>
    </source>
</evidence>
<feature type="binding site" evidence="3">
    <location>
        <position position="76"/>
    </location>
    <ligand>
        <name>substrate</name>
    </ligand>
</feature>
<dbReference type="InterPro" id="IPR050179">
    <property type="entry name" value="Trans_hexapeptide_repeat"/>
</dbReference>
<dbReference type="Proteomes" id="UP000061382">
    <property type="component" value="Chromosome"/>
</dbReference>
<dbReference type="NCBIfam" id="TIGR03570">
    <property type="entry name" value="NeuD_NnaD"/>
    <property type="match status" value="1"/>
</dbReference>
<dbReference type="Pfam" id="PF17836">
    <property type="entry name" value="PglD_N"/>
    <property type="match status" value="1"/>
</dbReference>
<proteinExistence type="inferred from homology"/>
<accession>A0A0P0CGY0</accession>
<dbReference type="EMBL" id="CP012643">
    <property type="protein sequence ID" value="ALI98356.1"/>
    <property type="molecule type" value="Genomic_DNA"/>
</dbReference>
<feature type="site" description="Increases basicity of active site His" evidence="2">
    <location>
        <position position="146"/>
    </location>
</feature>
<comment type="similarity">
    <text evidence="1">Belongs to the transferase hexapeptide repeat family.</text>
</comment>
<protein>
    <recommendedName>
        <fullName evidence="4">PglD N-terminal domain-containing protein</fullName>
    </recommendedName>
</protein>
<evidence type="ECO:0000259" key="4">
    <source>
        <dbReference type="Pfam" id="PF17836"/>
    </source>
</evidence>
<sequence length="219" mass="23220">MNTEKQKIAIVGAGGLGKEVLMLIHQINHVTPKWNVVGFYDDASPAHPEICGYPYLGTVEDLNSIEKPLHAVLAIGNCQAKTDVADRLINPCIHFPVLVHPSVLHYPEQKLCLGEGTIICQNCVLTTNVTLGRHVLLNLACTIGHDVEIGDFCSLMPQVAVSGCVRLGTGVYGGTNSAILQNQKVGAFTTIGAGAVVTKSLPSYCTAVGVPARIIEQIA</sequence>
<dbReference type="CDD" id="cd03360">
    <property type="entry name" value="LbH_AT_putative"/>
    <property type="match status" value="1"/>
</dbReference>
<organism evidence="5 6">
    <name type="scientific">Rufibacter tibetensis</name>
    <dbReference type="NCBI Taxonomy" id="512763"/>
    <lineage>
        <taxon>Bacteria</taxon>
        <taxon>Pseudomonadati</taxon>
        <taxon>Bacteroidota</taxon>
        <taxon>Cytophagia</taxon>
        <taxon>Cytophagales</taxon>
        <taxon>Hymenobacteraceae</taxon>
        <taxon>Rufibacter</taxon>
    </lineage>
</organism>
<dbReference type="Gene3D" id="2.160.10.10">
    <property type="entry name" value="Hexapeptide repeat proteins"/>
    <property type="match status" value="1"/>
</dbReference>
<name>A0A0P0CGY0_9BACT</name>
<dbReference type="AlphaFoldDB" id="A0A0P0CGY0"/>
<evidence type="ECO:0000313" key="5">
    <source>
        <dbReference type="EMBL" id="ALI98356.1"/>
    </source>
</evidence>
<dbReference type="PANTHER" id="PTHR43300">
    <property type="entry name" value="ACETYLTRANSFERASE"/>
    <property type="match status" value="1"/>
</dbReference>
<keyword evidence="6" id="KW-1185">Reference proteome</keyword>
<feature type="domain" description="PglD N-terminal" evidence="4">
    <location>
        <begin position="7"/>
        <end position="88"/>
    </location>
</feature>
<evidence type="ECO:0000256" key="1">
    <source>
        <dbReference type="ARBA" id="ARBA00007274"/>
    </source>
</evidence>
<dbReference type="Gene3D" id="3.40.50.20">
    <property type="match status" value="1"/>
</dbReference>
<reference evidence="5 6" key="1">
    <citation type="submission" date="2015-08" db="EMBL/GenBank/DDBJ databases">
        <title>Complete genome sequence of Rufibacter tibetensis strain 1351t, a radiation-resistant bacterium from tibet plateau.</title>
        <authorList>
            <person name="Dai J."/>
        </authorList>
    </citation>
    <scope>NUCLEOTIDE SEQUENCE [LARGE SCALE GENOMIC DNA]</scope>
    <source>
        <strain evidence="5 6">1351</strain>
    </source>
</reference>